<dbReference type="PROSITE" id="PS50035">
    <property type="entry name" value="PLD"/>
    <property type="match status" value="2"/>
</dbReference>
<dbReference type="NCBIfam" id="TIGR04265">
    <property type="entry name" value="bac_cardiolipin"/>
    <property type="match status" value="1"/>
</dbReference>
<feature type="active site" evidence="11">
    <location>
        <position position="214"/>
    </location>
</feature>
<comment type="similarity">
    <text evidence="11">Belongs to the phospholipase D family. Cardiolipin synthase subfamily.</text>
</comment>
<evidence type="ECO:0000256" key="8">
    <source>
        <dbReference type="ARBA" id="ARBA00023136"/>
    </source>
</evidence>
<dbReference type="CDD" id="cd09112">
    <property type="entry name" value="PLDc_CLS_2"/>
    <property type="match status" value="1"/>
</dbReference>
<protein>
    <recommendedName>
        <fullName evidence="11 12">Cardiolipin synthase</fullName>
        <shortName evidence="11">CL synthase</shortName>
        <ecNumber evidence="11 12">2.7.8.-</ecNumber>
    </recommendedName>
</protein>
<dbReference type="InterPro" id="IPR025202">
    <property type="entry name" value="PLD-like_dom"/>
</dbReference>
<keyword evidence="7 11" id="KW-0443">Lipid metabolism</keyword>
<accession>U2EF57</accession>
<keyword evidence="1 11" id="KW-1003">Cell membrane</keyword>
<dbReference type="STRING" id="1033810.HLPCO_000229"/>
<dbReference type="InterPro" id="IPR022924">
    <property type="entry name" value="Cardiolipin_synthase"/>
</dbReference>
<dbReference type="InParanoid" id="U2EF57"/>
<dbReference type="GO" id="GO:0008808">
    <property type="term" value="F:cardiolipin synthase activity"/>
    <property type="evidence" value="ECO:0007669"/>
    <property type="project" value="UniProtKB-UniRule"/>
</dbReference>
<keyword evidence="3 11" id="KW-0808">Transferase</keyword>
<evidence type="ECO:0000256" key="7">
    <source>
        <dbReference type="ARBA" id="ARBA00023098"/>
    </source>
</evidence>
<feature type="domain" description="PLD phosphodiesterase" evidence="13">
    <location>
        <begin position="209"/>
        <end position="236"/>
    </location>
</feature>
<evidence type="ECO:0000256" key="12">
    <source>
        <dbReference type="NCBIfam" id="TIGR04265"/>
    </source>
</evidence>
<dbReference type="SMART" id="SM00155">
    <property type="entry name" value="PLDc"/>
    <property type="match status" value="2"/>
</dbReference>
<keyword evidence="5" id="KW-0677">Repeat</keyword>
<evidence type="ECO:0000313" key="14">
    <source>
        <dbReference type="EMBL" id="ERJ13563.1"/>
    </source>
</evidence>
<evidence type="ECO:0000256" key="9">
    <source>
        <dbReference type="ARBA" id="ARBA00023209"/>
    </source>
</evidence>
<comment type="caution">
    <text evidence="14">The sequence shown here is derived from an EMBL/GenBank/DDBJ whole genome shotgun (WGS) entry which is preliminary data.</text>
</comment>
<dbReference type="RefSeq" id="WP_008826334.1">
    <property type="nucleotide sequence ID" value="NZ_AFNU02000001.1"/>
</dbReference>
<keyword evidence="4 11" id="KW-0812">Transmembrane</keyword>
<dbReference type="Gene3D" id="3.30.870.10">
    <property type="entry name" value="Endonuclease Chain A"/>
    <property type="match status" value="2"/>
</dbReference>
<evidence type="ECO:0000256" key="6">
    <source>
        <dbReference type="ARBA" id="ARBA00022989"/>
    </source>
</evidence>
<evidence type="ECO:0000256" key="3">
    <source>
        <dbReference type="ARBA" id="ARBA00022679"/>
    </source>
</evidence>
<dbReference type="eggNOG" id="COG1502">
    <property type="taxonomic scope" value="Bacteria"/>
</dbReference>
<dbReference type="CDD" id="cd09110">
    <property type="entry name" value="PLDc_CLS_1"/>
    <property type="match status" value="1"/>
</dbReference>
<dbReference type="InterPro" id="IPR030874">
    <property type="entry name" value="Cardiolipin_synth_Firmi"/>
</dbReference>
<dbReference type="HAMAP" id="MF_01916">
    <property type="entry name" value="Cardiolipin_synth_Cls"/>
    <property type="match status" value="1"/>
</dbReference>
<feature type="active site" evidence="11">
    <location>
        <position position="216"/>
    </location>
</feature>
<evidence type="ECO:0000259" key="13">
    <source>
        <dbReference type="PROSITE" id="PS50035"/>
    </source>
</evidence>
<dbReference type="EMBL" id="AFNU02000001">
    <property type="protein sequence ID" value="ERJ13563.1"/>
    <property type="molecule type" value="Genomic_DNA"/>
</dbReference>
<reference evidence="14 15" key="2">
    <citation type="journal article" date="2013" name="PLoS ONE">
        <title>INDIGO - INtegrated Data Warehouse of MIcrobial GenOmes with Examples from the Red Sea Extremophiles.</title>
        <authorList>
            <person name="Alam I."/>
            <person name="Antunes A."/>
            <person name="Kamau A.A."/>
            <person name="Ba Alawi W."/>
            <person name="Kalkatawi M."/>
            <person name="Stingl U."/>
            <person name="Bajic V.B."/>
        </authorList>
    </citation>
    <scope>NUCLEOTIDE SEQUENCE [LARGE SCALE GENOMIC DNA]</scope>
    <source>
        <strain evidence="14 15">SSD-17B</strain>
    </source>
</reference>
<keyword evidence="15" id="KW-1185">Reference proteome</keyword>
<feature type="active site" evidence="11">
    <location>
        <position position="399"/>
    </location>
</feature>
<keyword evidence="6 11" id="KW-1133">Transmembrane helix</keyword>
<feature type="domain" description="PLD phosphodiesterase" evidence="13">
    <location>
        <begin position="387"/>
        <end position="414"/>
    </location>
</feature>
<keyword evidence="2 11" id="KW-0444">Lipid biosynthesis</keyword>
<evidence type="ECO:0000256" key="4">
    <source>
        <dbReference type="ARBA" id="ARBA00022692"/>
    </source>
</evidence>
<dbReference type="FunCoup" id="U2EF57">
    <property type="interactions" value="79"/>
</dbReference>
<dbReference type="GO" id="GO:0032049">
    <property type="term" value="P:cardiolipin biosynthetic process"/>
    <property type="evidence" value="ECO:0007669"/>
    <property type="project" value="UniProtKB-UniRule"/>
</dbReference>
<dbReference type="InterPro" id="IPR001736">
    <property type="entry name" value="PLipase_D/transphosphatidylase"/>
</dbReference>
<keyword evidence="10 11" id="KW-1208">Phospholipid metabolism</keyword>
<evidence type="ECO:0000256" key="1">
    <source>
        <dbReference type="ARBA" id="ARBA00022475"/>
    </source>
</evidence>
<evidence type="ECO:0000256" key="2">
    <source>
        <dbReference type="ARBA" id="ARBA00022516"/>
    </source>
</evidence>
<dbReference type="FunFam" id="3.30.870.10:FF:000014">
    <property type="entry name" value="Cardiolipin synthase"/>
    <property type="match status" value="1"/>
</dbReference>
<name>U2EF57_9MOLU</name>
<dbReference type="PANTHER" id="PTHR21248">
    <property type="entry name" value="CARDIOLIPIN SYNTHASE"/>
    <property type="match status" value="1"/>
</dbReference>
<sequence length="474" mass="55705">MVYVYIRTVIYVINFFFVLTIIFKDKKDTPTLFSWLILLTLIPELGFILFILFGRTIRFDKKFKQKDRADEITQEMLYNNNIVNYKKDNFYGNEFIRLFYNMQNSVYTDDNQVKLFIDGQQYFDQLIRDINHAKEYIHLEFYIFRSDKIGKEIIDALTKKAQEGIEVKLLYDDLGSRTLNRHMIKPLKRAGGEIAVFFPSVLKMINLNLNYRNHRKICVIDGKIAYTGGFNVGDEYLGRNKKIGYWRDTMLRINGGAVDQLEMRFIMDWKYITRDEIDYKKYFRKHDGTGKIGMQIVSCGPDTPTNEEIEYGYKKIIQNAKRYVYIQTPYLILDEGFIDTLKIVALSGVDVRIIIPGKADHPFVYSATKSFAAELLDAGIKIYKYNQNAFMHSKLIVSDDEIVSIGTANFDLRSFNLNFEVNAFIYNETFTKLVRTVFEKDLTVCTEYSLNDYYRRNCLTKVREYIARLLSPIL</sequence>
<dbReference type="GO" id="GO:0005886">
    <property type="term" value="C:plasma membrane"/>
    <property type="evidence" value="ECO:0007669"/>
    <property type="project" value="UniProtKB-SubCell"/>
</dbReference>
<gene>
    <name evidence="14" type="primary">cls</name>
    <name evidence="14" type="ORF">HLPCO_000229</name>
</gene>
<organism evidence="14 15">
    <name type="scientific">Haloplasma contractile SSD-17B</name>
    <dbReference type="NCBI Taxonomy" id="1033810"/>
    <lineage>
        <taxon>Bacteria</taxon>
        <taxon>Bacillati</taxon>
        <taxon>Mycoplasmatota</taxon>
        <taxon>Mollicutes</taxon>
        <taxon>Haloplasmatales</taxon>
        <taxon>Haloplasmataceae</taxon>
        <taxon>Haloplasma</taxon>
    </lineage>
</organism>
<dbReference type="PANTHER" id="PTHR21248:SF22">
    <property type="entry name" value="PHOSPHOLIPASE D"/>
    <property type="match status" value="1"/>
</dbReference>
<dbReference type="Proteomes" id="UP000005707">
    <property type="component" value="Unassembled WGS sequence"/>
</dbReference>
<proteinExistence type="inferred from homology"/>
<dbReference type="AlphaFoldDB" id="U2EF57"/>
<keyword evidence="8 11" id="KW-0472">Membrane</keyword>
<dbReference type="Pfam" id="PF13091">
    <property type="entry name" value="PLDc_2"/>
    <property type="match status" value="2"/>
</dbReference>
<feature type="active site" evidence="11">
    <location>
        <position position="221"/>
    </location>
</feature>
<evidence type="ECO:0000256" key="10">
    <source>
        <dbReference type="ARBA" id="ARBA00023264"/>
    </source>
</evidence>
<keyword evidence="9 11" id="KW-0594">Phospholipid biosynthesis</keyword>
<evidence type="ECO:0000256" key="5">
    <source>
        <dbReference type="ARBA" id="ARBA00022737"/>
    </source>
</evidence>
<dbReference type="SUPFAM" id="SSF56024">
    <property type="entry name" value="Phospholipase D/nuclease"/>
    <property type="match status" value="2"/>
</dbReference>
<evidence type="ECO:0000313" key="15">
    <source>
        <dbReference type="Proteomes" id="UP000005707"/>
    </source>
</evidence>
<comment type="function">
    <text evidence="11">Catalyzes the reversible phosphatidyl group transfer from one phosphatidylglycerol molecule to another to form cardiolipin (CL) (diphosphatidylglycerol) and glycerol.</text>
</comment>
<feature type="active site" evidence="11">
    <location>
        <position position="392"/>
    </location>
</feature>
<feature type="active site" evidence="11">
    <location>
        <position position="394"/>
    </location>
</feature>
<dbReference type="EC" id="2.7.8.-" evidence="11 12"/>
<feature type="transmembrane region" description="Helical" evidence="11">
    <location>
        <begin position="35"/>
        <end position="54"/>
    </location>
</feature>
<reference evidence="14 15" key="1">
    <citation type="journal article" date="2011" name="J. Bacteriol.">
        <title>Genome sequence of Haloplasma contractile, an unusual contractile bacterium from a deep-sea anoxic brine lake.</title>
        <authorList>
            <person name="Antunes A."/>
            <person name="Alam I."/>
            <person name="El Dorry H."/>
            <person name="Siam R."/>
            <person name="Robertson A."/>
            <person name="Bajic V.B."/>
            <person name="Stingl U."/>
        </authorList>
    </citation>
    <scope>NUCLEOTIDE SEQUENCE [LARGE SCALE GENOMIC DNA]</scope>
    <source>
        <strain evidence="14 15">SSD-17B</strain>
    </source>
</reference>
<feature type="transmembrane region" description="Helical" evidence="11">
    <location>
        <begin position="5"/>
        <end position="23"/>
    </location>
</feature>
<comment type="catalytic activity">
    <reaction evidence="11">
        <text>2 a 1,2-diacyl-sn-glycero-3-phospho-(1'-sn-glycerol) = a cardiolipin + glycerol</text>
        <dbReference type="Rhea" id="RHEA:31451"/>
        <dbReference type="ChEBI" id="CHEBI:17754"/>
        <dbReference type="ChEBI" id="CHEBI:62237"/>
        <dbReference type="ChEBI" id="CHEBI:64716"/>
    </reaction>
</comment>
<evidence type="ECO:0000256" key="11">
    <source>
        <dbReference type="HAMAP-Rule" id="MF_01916"/>
    </source>
</evidence>
<comment type="subcellular location">
    <subcellularLocation>
        <location evidence="11">Cell membrane</location>
        <topology evidence="11">Multi-pass membrane protein</topology>
    </subcellularLocation>
</comment>